<reference evidence="2" key="1">
    <citation type="journal article" date="2011" name="Proc. Natl. Acad. Sci. U.S.A.">
        <title>Genomic insights into the physiology and ecology of the marine filamentous cyanobacterium Lyngbya majuscula.</title>
        <authorList>
            <person name="Jones A.C."/>
            <person name="Monroe E.A."/>
            <person name="Podell S."/>
            <person name="Hess W.R."/>
            <person name="Klages S."/>
            <person name="Esquenazi E."/>
            <person name="Niessen S."/>
            <person name="Hoover H."/>
            <person name="Rothmann M."/>
            <person name="Lasken R.S."/>
            <person name="Yates J.R.III."/>
            <person name="Reinhardt R."/>
            <person name="Kube M."/>
            <person name="Burkart M.D."/>
            <person name="Allen E.E."/>
            <person name="Dorrestein P.C."/>
            <person name="Gerwick W.H."/>
            <person name="Gerwick L."/>
        </authorList>
    </citation>
    <scope>NUCLEOTIDE SEQUENCE [LARGE SCALE GENOMIC DNA]</scope>
    <source>
        <strain evidence="2">3L</strain>
    </source>
</reference>
<keyword evidence="2" id="KW-1185">Reference proteome</keyword>
<dbReference type="RefSeq" id="WP_008189358.1">
    <property type="nucleotide sequence ID" value="NZ_GL890969.1"/>
</dbReference>
<dbReference type="SUPFAM" id="SSF143847">
    <property type="entry name" value="XisI-like"/>
    <property type="match status" value="1"/>
</dbReference>
<dbReference type="Pfam" id="PF08869">
    <property type="entry name" value="XisI"/>
    <property type="match status" value="1"/>
</dbReference>
<organism evidence="1 2">
    <name type="scientific">Moorena producens 3L</name>
    <dbReference type="NCBI Taxonomy" id="489825"/>
    <lineage>
        <taxon>Bacteria</taxon>
        <taxon>Bacillati</taxon>
        <taxon>Cyanobacteriota</taxon>
        <taxon>Cyanophyceae</taxon>
        <taxon>Coleofasciculales</taxon>
        <taxon>Coleofasciculaceae</taxon>
        <taxon>Moorena</taxon>
    </lineage>
</organism>
<accession>F4Y0Q1</accession>
<protein>
    <submittedName>
        <fullName evidence="1">XisI protein</fullName>
    </submittedName>
</protein>
<dbReference type="HOGENOM" id="CLU_3202156_0_0_3"/>
<dbReference type="InterPro" id="IPR035943">
    <property type="entry name" value="XisI-like_sf"/>
</dbReference>
<dbReference type="Proteomes" id="UP000003959">
    <property type="component" value="Unassembled WGS sequence"/>
</dbReference>
<sequence>MERLNQYRQWIQQVLARHKQFVPSYGEIEQFTVFDHNDDHYLRGS</sequence>
<gene>
    <name evidence="1" type="ORF">LYNGBM3L_63710</name>
</gene>
<dbReference type="AlphaFoldDB" id="F4Y0Q1"/>
<name>F4Y0Q1_9CYAN</name>
<dbReference type="Gene3D" id="3.30.310.110">
    <property type="entry name" value="XisI-like"/>
    <property type="match status" value="1"/>
</dbReference>
<evidence type="ECO:0000313" key="1">
    <source>
        <dbReference type="EMBL" id="EGJ29412.1"/>
    </source>
</evidence>
<evidence type="ECO:0000313" key="2">
    <source>
        <dbReference type="Proteomes" id="UP000003959"/>
    </source>
</evidence>
<dbReference type="EMBL" id="GL890969">
    <property type="protein sequence ID" value="EGJ29412.1"/>
    <property type="molecule type" value="Genomic_DNA"/>
</dbReference>
<proteinExistence type="predicted"/>
<dbReference type="InterPro" id="IPR014968">
    <property type="entry name" value="XisI"/>
</dbReference>